<dbReference type="Gene3D" id="1.20.120.160">
    <property type="entry name" value="HPT domain"/>
    <property type="match status" value="1"/>
</dbReference>
<dbReference type="SUPFAM" id="SSF47226">
    <property type="entry name" value="Histidine-containing phosphotransfer domain, HPT domain"/>
    <property type="match status" value="1"/>
</dbReference>
<evidence type="ECO:0000313" key="2">
    <source>
        <dbReference type="Proteomes" id="UP000773614"/>
    </source>
</evidence>
<dbReference type="OrthoDB" id="8454588at2"/>
<accession>A0A964T9I2</accession>
<protein>
    <submittedName>
        <fullName evidence="1">Hpt domain-containing protein</fullName>
    </submittedName>
</protein>
<comment type="caution">
    <text evidence="1">The sequence shown here is derived from an EMBL/GenBank/DDBJ whole genome shotgun (WGS) entry which is preliminary data.</text>
</comment>
<organism evidence="1 2">
    <name type="scientific">Propylenella binzhouense</name>
    <dbReference type="NCBI Taxonomy" id="2555902"/>
    <lineage>
        <taxon>Bacteria</taxon>
        <taxon>Pseudomonadati</taxon>
        <taxon>Pseudomonadota</taxon>
        <taxon>Alphaproteobacteria</taxon>
        <taxon>Hyphomicrobiales</taxon>
        <taxon>Propylenellaceae</taxon>
        <taxon>Propylenella</taxon>
    </lineage>
</organism>
<name>A0A964T9I2_9HYPH</name>
<dbReference type="AlphaFoldDB" id="A0A964T9I2"/>
<dbReference type="EMBL" id="SPKJ01000142">
    <property type="protein sequence ID" value="MYZ50264.1"/>
    <property type="molecule type" value="Genomic_DNA"/>
</dbReference>
<keyword evidence="2" id="KW-1185">Reference proteome</keyword>
<gene>
    <name evidence="1" type="ORF">E4O86_21375</name>
</gene>
<evidence type="ECO:0000313" key="1">
    <source>
        <dbReference type="EMBL" id="MYZ50264.1"/>
    </source>
</evidence>
<feature type="non-terminal residue" evidence="1">
    <location>
        <position position="84"/>
    </location>
</feature>
<reference evidence="1" key="1">
    <citation type="submission" date="2019-03" db="EMBL/GenBank/DDBJ databases">
        <title>Afifella sp. nov., isolated from activated sludge.</title>
        <authorList>
            <person name="Li Q."/>
            <person name="Liu Y."/>
        </authorList>
    </citation>
    <scope>NUCLEOTIDE SEQUENCE</scope>
    <source>
        <strain evidence="1">L72</strain>
    </source>
</reference>
<dbReference type="GO" id="GO:0000160">
    <property type="term" value="P:phosphorelay signal transduction system"/>
    <property type="evidence" value="ECO:0007669"/>
    <property type="project" value="InterPro"/>
</dbReference>
<sequence length="84" mass="8678">MLDAVHLERQTLADPALKREVLGLFVAALEDLVRDAGAPGASPSERDRHLHAILGLARNVGAFRLAAAAADAMGARRGASAGLP</sequence>
<dbReference type="Proteomes" id="UP000773614">
    <property type="component" value="Unassembled WGS sequence"/>
</dbReference>
<dbReference type="InterPro" id="IPR036641">
    <property type="entry name" value="HPT_dom_sf"/>
</dbReference>
<proteinExistence type="predicted"/>